<dbReference type="Gene3D" id="3.30.450.180">
    <property type="match status" value="1"/>
</dbReference>
<dbReference type="PANTHER" id="PTHR35010">
    <property type="entry name" value="BLL4672 PROTEIN-RELATED"/>
    <property type="match status" value="1"/>
</dbReference>
<dbReference type="SMART" id="SM00530">
    <property type="entry name" value="HTH_XRE"/>
    <property type="match status" value="1"/>
</dbReference>
<keyword evidence="3" id="KW-1185">Reference proteome</keyword>
<dbReference type="AlphaFoldDB" id="A0A2N5N451"/>
<gene>
    <name evidence="2" type="ORF">B8V81_3490</name>
</gene>
<keyword evidence="2" id="KW-0238">DNA-binding</keyword>
<dbReference type="OrthoDB" id="5346389at2"/>
<dbReference type="EMBL" id="NFEZ01000004">
    <property type="protein sequence ID" value="PLT45059.1"/>
    <property type="molecule type" value="Genomic_DNA"/>
</dbReference>
<dbReference type="CDD" id="cd00093">
    <property type="entry name" value="HTH_XRE"/>
    <property type="match status" value="1"/>
</dbReference>
<dbReference type="InterPro" id="IPR010982">
    <property type="entry name" value="Lambda_DNA-bd_dom_sf"/>
</dbReference>
<protein>
    <submittedName>
        <fullName evidence="2">Putative DNA-binding protein</fullName>
    </submittedName>
</protein>
<accession>A0A2N5N451</accession>
<proteinExistence type="predicted"/>
<dbReference type="InterPro" id="IPR001387">
    <property type="entry name" value="Cro/C1-type_HTH"/>
</dbReference>
<dbReference type="InterPro" id="IPR041413">
    <property type="entry name" value="MLTR_LBD"/>
</dbReference>
<dbReference type="SUPFAM" id="SSF47413">
    <property type="entry name" value="lambda repressor-like DNA-binding domains"/>
    <property type="match status" value="1"/>
</dbReference>
<dbReference type="Pfam" id="PF13560">
    <property type="entry name" value="HTH_31"/>
    <property type="match status" value="1"/>
</dbReference>
<comment type="caution">
    <text evidence="2">The sequence shown here is derived from an EMBL/GenBank/DDBJ whole genome shotgun (WGS) entry which is preliminary data.</text>
</comment>
<evidence type="ECO:0000313" key="3">
    <source>
        <dbReference type="Proteomes" id="UP000234789"/>
    </source>
</evidence>
<dbReference type="GO" id="GO:0003677">
    <property type="term" value="F:DNA binding"/>
    <property type="evidence" value="ECO:0007669"/>
    <property type="project" value="UniProtKB-KW"/>
</dbReference>
<dbReference type="Gene3D" id="1.10.260.40">
    <property type="entry name" value="lambda repressor-like DNA-binding domains"/>
    <property type="match status" value="1"/>
</dbReference>
<dbReference type="Pfam" id="PF17765">
    <property type="entry name" value="MLTR_LBD"/>
    <property type="match status" value="1"/>
</dbReference>
<evidence type="ECO:0000259" key="1">
    <source>
        <dbReference type="SMART" id="SM00530"/>
    </source>
</evidence>
<organism evidence="2 3">
    <name type="scientific">Paenibacillus pasadenensis</name>
    <dbReference type="NCBI Taxonomy" id="217090"/>
    <lineage>
        <taxon>Bacteria</taxon>
        <taxon>Bacillati</taxon>
        <taxon>Bacillota</taxon>
        <taxon>Bacilli</taxon>
        <taxon>Bacillales</taxon>
        <taxon>Paenibacillaceae</taxon>
        <taxon>Paenibacillus</taxon>
    </lineage>
</organism>
<feature type="domain" description="HTH cro/C1-type" evidence="1">
    <location>
        <begin position="13"/>
        <end position="85"/>
    </location>
</feature>
<sequence length="285" mass="32427">MNRQERLKALSEFLRSRRMALLPEEHGFPAGGRRRTPGLRREEVAQLAGVSPTWYTWLEQGRDIRVSSSVLDAVAKALRLNADEKRYMAALAGDAAEGGEPERSASDEPAALPAPLGRILDELAGCPAIVSDRRCRIAGWNEAAARVFLDFGSVPTEERNMITLLFTRPELQRLAVNWEQFVRGYLALFRYYYGRYADDDWYSRFIEAMERRDARFAPLWEESRVSAAPEVILEFRHARAGKMQFQLTSLQAQGQPDLRVSIYTPAQGTATERKMRRLMDEERGG</sequence>
<dbReference type="RefSeq" id="WP_028599905.1">
    <property type="nucleotide sequence ID" value="NZ_BIMM01000082.1"/>
</dbReference>
<name>A0A2N5N451_9BACL</name>
<evidence type="ECO:0000313" key="2">
    <source>
        <dbReference type="EMBL" id="PLT45059.1"/>
    </source>
</evidence>
<dbReference type="Proteomes" id="UP000234789">
    <property type="component" value="Unassembled WGS sequence"/>
</dbReference>
<reference evidence="2 3" key="1">
    <citation type="submission" date="2017-05" db="EMBL/GenBank/DDBJ databases">
        <title>Functional genome analysis of Paenibacillus pasadenensis strain R16: insights on endophytic life style and antifungal activity.</title>
        <authorList>
            <person name="Passera A."/>
            <person name="Marcolungo L."/>
            <person name="Casati P."/>
            <person name="Brasca M."/>
            <person name="Quaglino F."/>
            <person name="Delledonne M."/>
        </authorList>
    </citation>
    <scope>NUCLEOTIDE SEQUENCE [LARGE SCALE GENOMIC DNA]</scope>
    <source>
        <strain evidence="2 3">R16</strain>
    </source>
</reference>